<evidence type="ECO:0000256" key="9">
    <source>
        <dbReference type="ARBA" id="ARBA00023170"/>
    </source>
</evidence>
<evidence type="ECO:0000256" key="10">
    <source>
        <dbReference type="ARBA" id="ARBA00023224"/>
    </source>
</evidence>
<evidence type="ECO:0000256" key="6">
    <source>
        <dbReference type="ARBA" id="ARBA00023040"/>
    </source>
</evidence>
<gene>
    <name evidence="13" type="ORF">NQ318_006196</name>
</gene>
<organism evidence="13 14">
    <name type="scientific">Aromia moschata</name>
    <dbReference type="NCBI Taxonomy" id="1265417"/>
    <lineage>
        <taxon>Eukaryota</taxon>
        <taxon>Metazoa</taxon>
        <taxon>Ecdysozoa</taxon>
        <taxon>Arthropoda</taxon>
        <taxon>Hexapoda</taxon>
        <taxon>Insecta</taxon>
        <taxon>Pterygota</taxon>
        <taxon>Neoptera</taxon>
        <taxon>Endopterygota</taxon>
        <taxon>Coleoptera</taxon>
        <taxon>Polyphaga</taxon>
        <taxon>Cucujiformia</taxon>
        <taxon>Chrysomeloidea</taxon>
        <taxon>Cerambycidae</taxon>
        <taxon>Cerambycinae</taxon>
        <taxon>Callichromatini</taxon>
        <taxon>Aromia</taxon>
    </lineage>
</organism>
<dbReference type="GO" id="GO:0001591">
    <property type="term" value="F:dopamine neurotransmitter receptor activity, coupled via Gi/Go"/>
    <property type="evidence" value="ECO:0007669"/>
    <property type="project" value="TreeGrafter"/>
</dbReference>
<dbReference type="GO" id="GO:0045202">
    <property type="term" value="C:synapse"/>
    <property type="evidence" value="ECO:0007669"/>
    <property type="project" value="GOC"/>
</dbReference>
<evidence type="ECO:0000313" key="14">
    <source>
        <dbReference type="Proteomes" id="UP001162162"/>
    </source>
</evidence>
<name>A0AAV8YG58_9CUCU</name>
<dbReference type="PANTHER" id="PTHR24248">
    <property type="entry name" value="ADRENERGIC RECEPTOR-RELATED G-PROTEIN COUPLED RECEPTOR"/>
    <property type="match status" value="1"/>
</dbReference>
<keyword evidence="8" id="KW-1015">Disulfide bond</keyword>
<evidence type="ECO:0000256" key="11">
    <source>
        <dbReference type="SAM" id="Phobius"/>
    </source>
</evidence>
<dbReference type="Gene3D" id="3.30.420.10">
    <property type="entry name" value="Ribonuclease H-like superfamily/Ribonuclease H"/>
    <property type="match status" value="1"/>
</dbReference>
<evidence type="ECO:0000313" key="13">
    <source>
        <dbReference type="EMBL" id="KAJ8950222.1"/>
    </source>
</evidence>
<evidence type="ECO:0000256" key="1">
    <source>
        <dbReference type="ARBA" id="ARBA00004651"/>
    </source>
</evidence>
<proteinExistence type="inferred from homology"/>
<evidence type="ECO:0000256" key="5">
    <source>
        <dbReference type="ARBA" id="ARBA00022989"/>
    </source>
</evidence>
<dbReference type="PROSITE" id="PS50262">
    <property type="entry name" value="G_PROTEIN_RECEP_F1_2"/>
    <property type="match status" value="1"/>
</dbReference>
<keyword evidence="10" id="KW-0807">Transducer</keyword>
<dbReference type="PRINTS" id="PR00237">
    <property type="entry name" value="GPCRRHODOPSN"/>
</dbReference>
<evidence type="ECO:0000256" key="7">
    <source>
        <dbReference type="ARBA" id="ARBA00023136"/>
    </source>
</evidence>
<keyword evidence="7 11" id="KW-0472">Membrane</keyword>
<feature type="transmembrane region" description="Helical" evidence="11">
    <location>
        <begin position="75"/>
        <end position="95"/>
    </location>
</feature>
<dbReference type="Gene3D" id="1.20.1070.10">
    <property type="entry name" value="Rhodopsin 7-helix transmembrane proteins"/>
    <property type="match status" value="1"/>
</dbReference>
<comment type="similarity">
    <text evidence="2">Belongs to the G-protein coupled receptor 1 family.</text>
</comment>
<dbReference type="InterPro" id="IPR000276">
    <property type="entry name" value="GPCR_Rhodpsn"/>
</dbReference>
<dbReference type="Pfam" id="PF00001">
    <property type="entry name" value="7tm_1"/>
    <property type="match status" value="1"/>
</dbReference>
<feature type="transmembrane region" description="Helical" evidence="11">
    <location>
        <begin position="115"/>
        <end position="138"/>
    </location>
</feature>
<keyword evidence="6" id="KW-0297">G-protein coupled receptor</keyword>
<dbReference type="GO" id="GO:0004930">
    <property type="term" value="F:G protein-coupled receptor activity"/>
    <property type="evidence" value="ECO:0007669"/>
    <property type="project" value="UniProtKB-KW"/>
</dbReference>
<evidence type="ECO:0000256" key="8">
    <source>
        <dbReference type="ARBA" id="ARBA00023157"/>
    </source>
</evidence>
<comment type="subcellular location">
    <subcellularLocation>
        <location evidence="1">Cell membrane</location>
        <topology evidence="1">Multi-pass membrane protein</topology>
    </subcellularLocation>
</comment>
<protein>
    <recommendedName>
        <fullName evidence="12">G-protein coupled receptors family 1 profile domain-containing protein</fullName>
    </recommendedName>
</protein>
<keyword evidence="14" id="KW-1185">Reference proteome</keyword>
<dbReference type="AlphaFoldDB" id="A0AAV8YG58"/>
<dbReference type="SUPFAM" id="SSF81321">
    <property type="entry name" value="Family A G protein-coupled receptor-like"/>
    <property type="match status" value="1"/>
</dbReference>
<dbReference type="InterPro" id="IPR036397">
    <property type="entry name" value="RNaseH_sf"/>
</dbReference>
<accession>A0AAV8YG58</accession>
<reference evidence="13" key="1">
    <citation type="journal article" date="2023" name="Insect Mol. Biol.">
        <title>Genome sequencing provides insights into the evolution of gene families encoding plant cell wall-degrading enzymes in longhorned beetles.</title>
        <authorList>
            <person name="Shin N.R."/>
            <person name="Okamura Y."/>
            <person name="Kirsch R."/>
            <person name="Pauchet Y."/>
        </authorList>
    </citation>
    <scope>NUCLEOTIDE SEQUENCE</scope>
    <source>
        <strain evidence="13">AMC_N1</strain>
    </source>
</reference>
<keyword evidence="5 11" id="KW-1133">Transmembrane helix</keyword>
<dbReference type="PANTHER" id="PTHR24248:SF125">
    <property type="entry name" value="DOPAMINE D2-LIKE RECEPTOR"/>
    <property type="match status" value="1"/>
</dbReference>
<sequence length="382" mass="44191">MKGEHFGSVKNIQKACTDALKAIPENDYRADFDAWKTRWNRCVDAGGMMWFTTEQIYIAVTQPIKYAKHKNTRRVWLTVALVWMISAAIGSPIVLGLNNTPDRVADACLFYNSDFVIYSSLSSFYIPCIIMVFLYYNIFKNENISRRTIYRTIAECVQGIPCLNLPKKWKTTSIYCTEGRAVEYGIVAIEEEWSEISKKTCPKYTQGQLLRIPRCCRQLRRVYFADGKSIILDDEKYFTLANSEMKGNDGIYTNNLEECPDNVKFKTKAKFADKILVWCAISNRGISRPFVGRVRGEALNSQGYIESCLSKLLQIVQEHHAEDDIMFWPDLASCRYSRDTQNWLRQHRIPFVPKNANPPNLPQTRPIEDFWALLSWKLSIKM</sequence>
<dbReference type="GO" id="GO:0005886">
    <property type="term" value="C:plasma membrane"/>
    <property type="evidence" value="ECO:0007669"/>
    <property type="project" value="UniProtKB-SubCell"/>
</dbReference>
<evidence type="ECO:0000256" key="2">
    <source>
        <dbReference type="ARBA" id="ARBA00010663"/>
    </source>
</evidence>
<dbReference type="EMBL" id="JAPWTK010000103">
    <property type="protein sequence ID" value="KAJ8950222.1"/>
    <property type="molecule type" value="Genomic_DNA"/>
</dbReference>
<evidence type="ECO:0000259" key="12">
    <source>
        <dbReference type="PROSITE" id="PS50262"/>
    </source>
</evidence>
<keyword evidence="9" id="KW-0675">Receptor</keyword>
<keyword evidence="3" id="KW-1003">Cell membrane</keyword>
<evidence type="ECO:0000256" key="4">
    <source>
        <dbReference type="ARBA" id="ARBA00022692"/>
    </source>
</evidence>
<dbReference type="InterPro" id="IPR017452">
    <property type="entry name" value="GPCR_Rhodpsn_7TM"/>
</dbReference>
<evidence type="ECO:0000256" key="3">
    <source>
        <dbReference type="ARBA" id="ARBA00022475"/>
    </source>
</evidence>
<dbReference type="Proteomes" id="UP001162162">
    <property type="component" value="Unassembled WGS sequence"/>
</dbReference>
<keyword evidence="4 11" id="KW-0812">Transmembrane</keyword>
<comment type="caution">
    <text evidence="13">The sequence shown here is derived from an EMBL/GenBank/DDBJ whole genome shotgun (WGS) entry which is preliminary data.</text>
</comment>
<feature type="domain" description="G-protein coupled receptors family 1 profile" evidence="12">
    <location>
        <begin position="57"/>
        <end position="140"/>
    </location>
</feature>
<dbReference type="GO" id="GO:0003676">
    <property type="term" value="F:nucleic acid binding"/>
    <property type="evidence" value="ECO:0007669"/>
    <property type="project" value="InterPro"/>
</dbReference>